<accession>A0A370BNI9</accession>
<evidence type="ECO:0000313" key="1">
    <source>
        <dbReference type="EMBL" id="RDH17134.1"/>
    </source>
</evidence>
<dbReference type="InterPro" id="IPR053175">
    <property type="entry name" value="DHMBA_Reg_Transcription_Factor"/>
</dbReference>
<dbReference type="PANTHER" id="PTHR38791:SF5">
    <property type="entry name" value="TRANSCRIPTION FACTOR DBAG-RELATED"/>
    <property type="match status" value="1"/>
</dbReference>
<protein>
    <recommendedName>
        <fullName evidence="3">Protein kinase domain-containing protein</fullName>
    </recommendedName>
</protein>
<dbReference type="InterPro" id="IPR011009">
    <property type="entry name" value="Kinase-like_dom_sf"/>
</dbReference>
<evidence type="ECO:0000313" key="2">
    <source>
        <dbReference type="Proteomes" id="UP000253845"/>
    </source>
</evidence>
<dbReference type="SUPFAM" id="SSF56112">
    <property type="entry name" value="Protein kinase-like (PK-like)"/>
    <property type="match status" value="1"/>
</dbReference>
<dbReference type="AlphaFoldDB" id="A0A370BNI9"/>
<gene>
    <name evidence="1" type="ORF">M747DRAFT_325149</name>
</gene>
<dbReference type="PANTHER" id="PTHR38791">
    <property type="entry name" value="ZN(II)2CYS6 TRANSCRIPTION FACTOR (EUROFUNG)-RELATED-RELATED"/>
    <property type="match status" value="1"/>
</dbReference>
<proteinExistence type="predicted"/>
<evidence type="ECO:0008006" key="3">
    <source>
        <dbReference type="Google" id="ProtNLM"/>
    </source>
</evidence>
<dbReference type="EMBL" id="KZ851933">
    <property type="protein sequence ID" value="RDH17134.1"/>
    <property type="molecule type" value="Genomic_DNA"/>
</dbReference>
<dbReference type="Proteomes" id="UP000253845">
    <property type="component" value="Unassembled WGS sequence"/>
</dbReference>
<organism evidence="1 2">
    <name type="scientific">Aspergillus niger ATCC 13496</name>
    <dbReference type="NCBI Taxonomy" id="1353008"/>
    <lineage>
        <taxon>Eukaryota</taxon>
        <taxon>Fungi</taxon>
        <taxon>Dikarya</taxon>
        <taxon>Ascomycota</taxon>
        <taxon>Pezizomycotina</taxon>
        <taxon>Eurotiomycetes</taxon>
        <taxon>Eurotiomycetidae</taxon>
        <taxon>Eurotiales</taxon>
        <taxon>Aspergillaceae</taxon>
        <taxon>Aspergillus</taxon>
        <taxon>Aspergillus subgen. Circumdati</taxon>
    </lineage>
</organism>
<reference evidence="1 2" key="1">
    <citation type="submission" date="2018-07" db="EMBL/GenBank/DDBJ databases">
        <title>Section-level genome sequencing of Aspergillus section Nigri to investigate inter- and intra-species variation.</title>
        <authorList>
            <consortium name="DOE Joint Genome Institute"/>
            <person name="Vesth T.C."/>
            <person name="Nybo J.L."/>
            <person name="Theobald S."/>
            <person name="Frisvad J.C."/>
            <person name="Larsen T.O."/>
            <person name="Nielsen K.F."/>
            <person name="Hoof J.B."/>
            <person name="Brandl J."/>
            <person name="Salamov A."/>
            <person name="Riley R."/>
            <person name="Gladden J.M."/>
            <person name="Phatale P."/>
            <person name="Nielsen M.T."/>
            <person name="Lyhne E.K."/>
            <person name="Kogle M.E."/>
            <person name="Strasser K."/>
            <person name="McDonnell E."/>
            <person name="Barry K."/>
            <person name="Clum A."/>
            <person name="Chen C."/>
            <person name="Nolan M."/>
            <person name="Sandor L."/>
            <person name="Kuo A."/>
            <person name="Lipzen A."/>
            <person name="Hainaut M."/>
            <person name="Drula E."/>
            <person name="Tsang A."/>
            <person name="Magnuson J.K."/>
            <person name="Henrissat B."/>
            <person name="Wiebenga A."/>
            <person name="Simmons B.A."/>
            <person name="Makela M.R."/>
            <person name="De vries R.P."/>
            <person name="Grigoriev I.V."/>
            <person name="Mortensen U.H."/>
            <person name="Baker S.E."/>
            <person name="Andersen M.R."/>
        </authorList>
    </citation>
    <scope>NUCLEOTIDE SEQUENCE [LARGE SCALE GENOMIC DNA]</scope>
    <source>
        <strain evidence="1 2">ATCC 13496</strain>
    </source>
</reference>
<dbReference type="VEuPathDB" id="FungiDB:M747DRAFT_325149"/>
<sequence>MSNSHGQSWTDTFFSEWPLPDWINEGREYKKDFRLFDPQKKWILGGSADTGRYSEFGRIQVLWLIVRHGGIYYRQHVAKIFPEYTERDAEMQLRRLPSRIPKTVKEVRDELDWFPNELRVFHRIDASCTSSQRIYFPEFHGVIKDLKKYLGSPYAKHRAIALECIRPKLSSRRILAAHKEHSHGDKFKDKLSGLGSLSDFEVDYYDSLFTDRIRRLLTLHRLGITHGDIKDEHFRLPMDFFDTVLYDFSHSYTFSPVKPYLLSFSLPRPLKNISRAEKLDLREHLVETIGATQSVIMDALIQPLQEELSIEYEPDYLHSLLHAVGKFGLPFSRGYPSGKDKNGNTAIEFVTDQSHPENSGEERIKYLLCLIPKTWEAQHIHSQLINLCSSFSSADNGCIKTWDDIMQHTRELGRVSDYSERRIQSGVILDGNVTDRVPVSSTPINELLKSLVFSQVTGPQCRKRLFFDPVRRAQFNGIGFWDRVKVQPPCKKPRAIFGDPRDARLTLGSALDRLVVAVFNRGESASVPANKPVQLLFPPQSRIVTTNDPVGLFLDQYVVCSRDSRVSRGFLDGLPSLLASVHPSSDLVRAVEIVAWATLGNKISRPDLLARARRQYTGLLCSFQDLLHCCQLRAPTVESLVIAILLGLYEIVSSDEITQEQQKHVAHVRGVCALLLSPNSPFDLLSSTQLFQVANPLLIKRDLQDPLASFYELQKTLDRALAIELAFSQWGPTQDVSWKADIVGFMSQQDAEASSCPFAWGGPVHAYFDIYVAAVMNTYRKTYLMLLDVLIRLASRMGGTIRTDNVTRWEKQAHILIYDIVASIPYHLANNLHAYQQDILSLNSPPGVGRSVGGLLLLHPLFVLSTCSAVPRPIQNHALKCLAWIGQHMGIGQGMLMSKGYSNLPFQETAEGHVLIWAGMLLHPAEKRTQL</sequence>
<name>A0A370BNI9_ASPNG</name>